<protein>
    <recommendedName>
        <fullName evidence="3">Heme NO-binding domain-containing protein</fullName>
    </recommendedName>
</protein>
<accession>A0A2M7AMD5</accession>
<proteinExistence type="predicted"/>
<evidence type="ECO:0000313" key="2">
    <source>
        <dbReference type="Proteomes" id="UP000229916"/>
    </source>
</evidence>
<evidence type="ECO:0000313" key="1">
    <source>
        <dbReference type="EMBL" id="PIU68514.1"/>
    </source>
</evidence>
<evidence type="ECO:0008006" key="3">
    <source>
        <dbReference type="Google" id="ProtNLM"/>
    </source>
</evidence>
<comment type="caution">
    <text evidence="1">The sequence shown here is derived from an EMBL/GenBank/DDBJ whole genome shotgun (WGS) entry which is preliminary data.</text>
</comment>
<dbReference type="NCBIfam" id="TIGR02265">
    <property type="entry name" value="Mxa_TIGR02265"/>
    <property type="match status" value="1"/>
</dbReference>
<dbReference type="AlphaFoldDB" id="A0A2M7AMD5"/>
<gene>
    <name evidence="1" type="ORF">COS81_03775</name>
</gene>
<sequence length="180" mass="20555">MDMRVKGMFLKNIVATIKEHKGPQGLEALKRELGDTQFYGMRDYSLEEEVQLHRVAMKILYGDANPNNYFELGKVSFQTYAESAIGKTIMSLFHGNVKKLALSFKMAINTISSGFDIRTEDLGGNRVKITLLHLPYPVEYYKGVFTGAIEYFQKRGEVTQGLVEAHTRAPGDYEYILRWE</sequence>
<organism evidence="1 2">
    <name type="scientific">candidate division WWE3 bacterium CG06_land_8_20_14_3_00_42_16</name>
    <dbReference type="NCBI Taxonomy" id="1975083"/>
    <lineage>
        <taxon>Bacteria</taxon>
        <taxon>Katanobacteria</taxon>
    </lineage>
</organism>
<dbReference type="Proteomes" id="UP000229916">
    <property type="component" value="Unassembled WGS sequence"/>
</dbReference>
<name>A0A2M7AMD5_UNCKA</name>
<dbReference type="EMBL" id="PEWD01000070">
    <property type="protein sequence ID" value="PIU68514.1"/>
    <property type="molecule type" value="Genomic_DNA"/>
</dbReference>
<dbReference type="InterPro" id="IPR011751">
    <property type="entry name" value="Mxa_paralog_2265"/>
</dbReference>
<reference evidence="2" key="1">
    <citation type="submission" date="2017-09" db="EMBL/GenBank/DDBJ databases">
        <title>Depth-based differentiation of microbial function through sediment-hosted aquifers and enrichment of novel symbionts in the deep terrestrial subsurface.</title>
        <authorList>
            <person name="Probst A.J."/>
            <person name="Ladd B."/>
            <person name="Jarett J.K."/>
            <person name="Geller-Mcgrath D.E."/>
            <person name="Sieber C.M.K."/>
            <person name="Emerson J.B."/>
            <person name="Anantharaman K."/>
            <person name="Thomas B.C."/>
            <person name="Malmstrom R."/>
            <person name="Stieglmeier M."/>
            <person name="Klingl A."/>
            <person name="Woyke T."/>
            <person name="Ryan C.M."/>
            <person name="Banfield J.F."/>
        </authorList>
    </citation>
    <scope>NUCLEOTIDE SEQUENCE [LARGE SCALE GENOMIC DNA]</scope>
</reference>
<dbReference type="Pfam" id="PF09536">
    <property type="entry name" value="DUF2378"/>
    <property type="match status" value="1"/>
</dbReference>